<keyword evidence="2" id="KW-0479">Metal-binding</keyword>
<proteinExistence type="predicted"/>
<reference evidence="6" key="1">
    <citation type="submission" date="2017-08" db="EMBL/GenBank/DDBJ databases">
        <authorList>
            <person name="Polle J.E."/>
            <person name="Barry K."/>
            <person name="Cushman J."/>
            <person name="Schmutz J."/>
            <person name="Tran D."/>
            <person name="Hathwaick L.T."/>
            <person name="Yim W.C."/>
            <person name="Jenkins J."/>
            <person name="Mckie-Krisberg Z.M."/>
            <person name="Prochnik S."/>
            <person name="Lindquist E."/>
            <person name="Dockter R.B."/>
            <person name="Adam C."/>
            <person name="Molina H."/>
            <person name="Bunkerborg J."/>
            <person name="Jin E."/>
            <person name="Buchheim M."/>
            <person name="Magnuson J."/>
        </authorList>
    </citation>
    <scope>NUCLEOTIDE SEQUENCE</scope>
    <source>
        <strain evidence="6">CCAP 19/18</strain>
    </source>
</reference>
<dbReference type="InterPro" id="IPR058240">
    <property type="entry name" value="rSAM_sf"/>
</dbReference>
<evidence type="ECO:0000256" key="4">
    <source>
        <dbReference type="ARBA" id="ARBA00023014"/>
    </source>
</evidence>
<evidence type="ECO:0000256" key="3">
    <source>
        <dbReference type="ARBA" id="ARBA00023004"/>
    </source>
</evidence>
<evidence type="ECO:0000256" key="1">
    <source>
        <dbReference type="ARBA" id="ARBA00022691"/>
    </source>
</evidence>
<feature type="domain" description="Arsenosugar biosynthesis radical SAM protein ArsS-like C-terminal" evidence="5">
    <location>
        <begin position="197"/>
        <end position="331"/>
    </location>
</feature>
<gene>
    <name evidence="6" type="ORF">DUNSADRAFT_16044</name>
</gene>
<dbReference type="SUPFAM" id="SSF102114">
    <property type="entry name" value="Radical SAM enzymes"/>
    <property type="match status" value="1"/>
</dbReference>
<dbReference type="InterPro" id="IPR026351">
    <property type="entry name" value="rSAM_ArsS-like"/>
</dbReference>
<dbReference type="Proteomes" id="UP000815325">
    <property type="component" value="Unassembled WGS sequence"/>
</dbReference>
<dbReference type="InterPro" id="IPR007197">
    <property type="entry name" value="rSAM"/>
</dbReference>
<sequence length="333" mass="36863">MNADVEFQQHLKSLAAKGQAALTREERLKRQRSLDSLGVPSFYAVAQSRGVTPLKRSATKILQLNIGLYCNQACSHCHVESSPKRKEVMDRETADRCLHLLRTAGPGAVQALDITGGAPELNPQFRYIVEEARKIGVPDIIDRCNLTALLEPGQEDLAEYLAQHRVHVVASLPCYGSENVDKQRGFGVFERSIEALKEKLEPAYRSELRGAYGIEFTSLLALNNMPIKRFADYLVKSKKLDEYMQLLLDNYNPAAAEGLMCRDTLSVGWDGRVYDCDFNQQLEIGMASPGSGRTHTSVFDLETLDDVENWRIACDNHCFGCTAGSGSGCGGQK</sequence>
<dbReference type="CDD" id="cd01335">
    <property type="entry name" value="Radical_SAM"/>
    <property type="match status" value="1"/>
</dbReference>
<evidence type="ECO:0000259" key="5">
    <source>
        <dbReference type="Pfam" id="PF12345"/>
    </source>
</evidence>
<dbReference type="Pfam" id="PF12345">
    <property type="entry name" value="DUF3641"/>
    <property type="match status" value="1"/>
</dbReference>
<evidence type="ECO:0000313" key="7">
    <source>
        <dbReference type="Proteomes" id="UP000815325"/>
    </source>
</evidence>
<comment type="caution">
    <text evidence="6">The sequence shown here is derived from an EMBL/GenBank/DDBJ whole genome shotgun (WGS) entry which is preliminary data.</text>
</comment>
<dbReference type="SFLD" id="SFLDS00029">
    <property type="entry name" value="Radical_SAM"/>
    <property type="match status" value="1"/>
</dbReference>
<name>A0ABQ7G4C5_DUNSA</name>
<accession>A0ABQ7G4C5</accession>
<dbReference type="PANTHER" id="PTHR43728">
    <property type="entry name" value="SLR0304 PROTEIN"/>
    <property type="match status" value="1"/>
</dbReference>
<organism evidence="6 7">
    <name type="scientific">Dunaliella salina</name>
    <name type="common">Green alga</name>
    <name type="synonym">Protococcus salinus</name>
    <dbReference type="NCBI Taxonomy" id="3046"/>
    <lineage>
        <taxon>Eukaryota</taxon>
        <taxon>Viridiplantae</taxon>
        <taxon>Chlorophyta</taxon>
        <taxon>core chlorophytes</taxon>
        <taxon>Chlorophyceae</taxon>
        <taxon>CS clade</taxon>
        <taxon>Chlamydomonadales</taxon>
        <taxon>Dunaliellaceae</taxon>
        <taxon>Dunaliella</taxon>
    </lineage>
</organism>
<protein>
    <submittedName>
        <fullName evidence="6">Fe-S oxidoreductase</fullName>
    </submittedName>
</protein>
<evidence type="ECO:0000256" key="2">
    <source>
        <dbReference type="ARBA" id="ARBA00022723"/>
    </source>
</evidence>
<keyword evidence="4" id="KW-0411">Iron-sulfur</keyword>
<dbReference type="PANTHER" id="PTHR43728:SF1">
    <property type="entry name" value="FE-S OXIDOREDUCTASE"/>
    <property type="match status" value="1"/>
</dbReference>
<keyword evidence="1" id="KW-0949">S-adenosyl-L-methionine</keyword>
<dbReference type="EMBL" id="MU070156">
    <property type="protein sequence ID" value="KAF5829463.1"/>
    <property type="molecule type" value="Genomic_DNA"/>
</dbReference>
<keyword evidence="7" id="KW-1185">Reference proteome</keyword>
<evidence type="ECO:0000313" key="6">
    <source>
        <dbReference type="EMBL" id="KAF5829463.1"/>
    </source>
</evidence>
<dbReference type="Gene3D" id="3.20.20.70">
    <property type="entry name" value="Aldolase class I"/>
    <property type="match status" value="1"/>
</dbReference>
<dbReference type="InterPro" id="IPR013785">
    <property type="entry name" value="Aldolase_TIM"/>
</dbReference>
<dbReference type="InterPro" id="IPR024521">
    <property type="entry name" value="ArsS-like_C"/>
</dbReference>
<keyword evidence="3" id="KW-0408">Iron</keyword>